<dbReference type="NCBIfam" id="TIGR04056">
    <property type="entry name" value="OMP_RagA_SusC"/>
    <property type="match status" value="1"/>
</dbReference>
<dbReference type="Gene3D" id="2.40.170.20">
    <property type="entry name" value="TonB-dependent receptor, beta-barrel domain"/>
    <property type="match status" value="1"/>
</dbReference>
<dbReference type="InterPro" id="IPR036942">
    <property type="entry name" value="Beta-barrel_TonB_sf"/>
</dbReference>
<dbReference type="OrthoDB" id="9768177at2"/>
<dbReference type="GO" id="GO:0015344">
    <property type="term" value="F:siderophore uptake transmembrane transporter activity"/>
    <property type="evidence" value="ECO:0007669"/>
    <property type="project" value="TreeGrafter"/>
</dbReference>
<dbReference type="Proteomes" id="UP000293347">
    <property type="component" value="Unassembled WGS sequence"/>
</dbReference>
<dbReference type="PANTHER" id="PTHR30069">
    <property type="entry name" value="TONB-DEPENDENT OUTER MEMBRANE RECEPTOR"/>
    <property type="match status" value="1"/>
</dbReference>
<comment type="subcellular location">
    <subcellularLocation>
        <location evidence="1 8">Cell outer membrane</location>
        <topology evidence="1 8">Multi-pass membrane protein</topology>
    </subcellularLocation>
</comment>
<keyword evidence="2 8" id="KW-0813">Transport</keyword>
<dbReference type="SUPFAM" id="SSF56935">
    <property type="entry name" value="Porins"/>
    <property type="match status" value="1"/>
</dbReference>
<proteinExistence type="inferred from homology"/>
<dbReference type="Pfam" id="PF07715">
    <property type="entry name" value="Plug"/>
    <property type="match status" value="1"/>
</dbReference>
<dbReference type="InterPro" id="IPR023997">
    <property type="entry name" value="TonB-dep_OMP_SusC/RagA_CS"/>
</dbReference>
<evidence type="ECO:0000256" key="3">
    <source>
        <dbReference type="ARBA" id="ARBA00022452"/>
    </source>
</evidence>
<reference evidence="11 12" key="1">
    <citation type="submission" date="2019-02" db="EMBL/GenBank/DDBJ databases">
        <title>Pedobacter sp. RP-1-14 sp. nov., isolated from Arctic soil.</title>
        <authorList>
            <person name="Dahal R.H."/>
        </authorList>
    </citation>
    <scope>NUCLEOTIDE SEQUENCE [LARGE SCALE GENOMIC DNA]</scope>
    <source>
        <strain evidence="11 12">RP-1-14</strain>
    </source>
</reference>
<dbReference type="InterPro" id="IPR023996">
    <property type="entry name" value="TonB-dep_OMP_SusC/RagA"/>
</dbReference>
<organism evidence="11 12">
    <name type="scientific">Pedobacter psychroterrae</name>
    <dbReference type="NCBI Taxonomy" id="2530453"/>
    <lineage>
        <taxon>Bacteria</taxon>
        <taxon>Pseudomonadati</taxon>
        <taxon>Bacteroidota</taxon>
        <taxon>Sphingobacteriia</taxon>
        <taxon>Sphingobacteriales</taxon>
        <taxon>Sphingobacteriaceae</taxon>
        <taxon>Pedobacter</taxon>
    </lineage>
</organism>
<dbReference type="RefSeq" id="WP_131597152.1">
    <property type="nucleotide sequence ID" value="NZ_SJSL01000005.1"/>
</dbReference>
<evidence type="ECO:0000256" key="6">
    <source>
        <dbReference type="ARBA" id="ARBA00023136"/>
    </source>
</evidence>
<evidence type="ECO:0000256" key="4">
    <source>
        <dbReference type="ARBA" id="ARBA00022692"/>
    </source>
</evidence>
<dbReference type="InterPro" id="IPR012910">
    <property type="entry name" value="Plug_dom"/>
</dbReference>
<dbReference type="Gene3D" id="2.60.40.1120">
    <property type="entry name" value="Carboxypeptidase-like, regulatory domain"/>
    <property type="match status" value="1"/>
</dbReference>
<evidence type="ECO:0000256" key="1">
    <source>
        <dbReference type="ARBA" id="ARBA00004571"/>
    </source>
</evidence>
<keyword evidence="6 8" id="KW-0472">Membrane</keyword>
<protein>
    <submittedName>
        <fullName evidence="11">TonB-dependent receptor</fullName>
    </submittedName>
</protein>
<accession>A0A4V2MKW6</accession>
<evidence type="ECO:0000313" key="12">
    <source>
        <dbReference type="Proteomes" id="UP000293347"/>
    </source>
</evidence>
<keyword evidence="3 8" id="KW-1134">Transmembrane beta strand</keyword>
<dbReference type="InterPro" id="IPR008969">
    <property type="entry name" value="CarboxyPept-like_regulatory"/>
</dbReference>
<evidence type="ECO:0000313" key="11">
    <source>
        <dbReference type="EMBL" id="TCC99816.1"/>
    </source>
</evidence>
<keyword evidence="4 8" id="KW-0812">Transmembrane</keyword>
<feature type="chain" id="PRO_5020896655" evidence="9">
    <location>
        <begin position="21"/>
        <end position="1048"/>
    </location>
</feature>
<evidence type="ECO:0000259" key="10">
    <source>
        <dbReference type="Pfam" id="PF07715"/>
    </source>
</evidence>
<comment type="caution">
    <text evidence="11">The sequence shown here is derived from an EMBL/GenBank/DDBJ whole genome shotgun (WGS) entry which is preliminary data.</text>
</comment>
<gene>
    <name evidence="11" type="ORF">EZ437_16370</name>
</gene>
<dbReference type="PANTHER" id="PTHR30069:SF29">
    <property type="entry name" value="HEMOGLOBIN AND HEMOGLOBIN-HAPTOGLOBIN-BINDING PROTEIN 1-RELATED"/>
    <property type="match status" value="1"/>
</dbReference>
<dbReference type="Gene3D" id="2.170.130.10">
    <property type="entry name" value="TonB-dependent receptor, plug domain"/>
    <property type="match status" value="1"/>
</dbReference>
<comment type="similarity">
    <text evidence="8">Belongs to the TonB-dependent receptor family.</text>
</comment>
<dbReference type="InterPro" id="IPR039426">
    <property type="entry name" value="TonB-dep_rcpt-like"/>
</dbReference>
<evidence type="ECO:0000256" key="7">
    <source>
        <dbReference type="ARBA" id="ARBA00023237"/>
    </source>
</evidence>
<dbReference type="InterPro" id="IPR037066">
    <property type="entry name" value="Plug_dom_sf"/>
</dbReference>
<evidence type="ECO:0000256" key="8">
    <source>
        <dbReference type="PROSITE-ProRule" id="PRU01360"/>
    </source>
</evidence>
<dbReference type="GO" id="GO:0009279">
    <property type="term" value="C:cell outer membrane"/>
    <property type="evidence" value="ECO:0007669"/>
    <property type="project" value="UniProtKB-SubCell"/>
</dbReference>
<evidence type="ECO:0000256" key="2">
    <source>
        <dbReference type="ARBA" id="ARBA00022448"/>
    </source>
</evidence>
<dbReference type="EMBL" id="SJSL01000005">
    <property type="protein sequence ID" value="TCC99816.1"/>
    <property type="molecule type" value="Genomic_DNA"/>
</dbReference>
<keyword evidence="11" id="KW-0675">Receptor</keyword>
<feature type="signal peptide" evidence="9">
    <location>
        <begin position="1"/>
        <end position="20"/>
    </location>
</feature>
<dbReference type="Pfam" id="PF13715">
    <property type="entry name" value="CarbopepD_reg_2"/>
    <property type="match status" value="1"/>
</dbReference>
<dbReference type="AlphaFoldDB" id="A0A4V2MKW6"/>
<keyword evidence="5 9" id="KW-0732">Signal</keyword>
<dbReference type="GO" id="GO:0044718">
    <property type="term" value="P:siderophore transmembrane transport"/>
    <property type="evidence" value="ECO:0007669"/>
    <property type="project" value="TreeGrafter"/>
</dbReference>
<keyword evidence="12" id="KW-1185">Reference proteome</keyword>
<keyword evidence="7 8" id="KW-0998">Cell outer membrane</keyword>
<dbReference type="SUPFAM" id="SSF49464">
    <property type="entry name" value="Carboxypeptidase regulatory domain-like"/>
    <property type="match status" value="1"/>
</dbReference>
<name>A0A4V2MKW6_9SPHI</name>
<feature type="domain" description="TonB-dependent receptor plug" evidence="10">
    <location>
        <begin position="114"/>
        <end position="216"/>
    </location>
</feature>
<dbReference type="PROSITE" id="PS52016">
    <property type="entry name" value="TONB_DEPENDENT_REC_3"/>
    <property type="match status" value="1"/>
</dbReference>
<evidence type="ECO:0000256" key="9">
    <source>
        <dbReference type="SAM" id="SignalP"/>
    </source>
</evidence>
<evidence type="ECO:0000256" key="5">
    <source>
        <dbReference type="ARBA" id="ARBA00022729"/>
    </source>
</evidence>
<sequence length="1048" mass="116810">MKKIKYLLTLFFLFPLTLLAQQMISGKITDAAGRTGLPGVSIKVKGTATGTTTDGAGNFSLSVPGPEAYIQISFVGFIQQELQVKERTDFQIVLQEDNNSLDELVVIGYGTQKKATLTGSIATLKSEELTVTKNENVVNMLTGKIPGVRVLQKTSEPGAYENQFDIRGFGNPLIVIDGVPRGGGDLSRMDPNEIENISVLKDAAAAIYGVRAANGVILVTTKKGKKDGKYDINYSVNQGWQQFLGMPEGVGAVDYMLLTNEKTKRSFANNFPANQESTFSYGDIEPWMNGTYPSADWIGAAFNTTSPQIQHNMNVDGGTEKANYFFNLGYMKQDGLFKSGDLNYDRYNFRSNVNVSITKRIRAQVLTSGHLDQKNQPFQDLWTIFKYAWNQVPINQIYANNNPLYPNKMPDDANPVVITDASKVGYKKRMQKNFQGQLTLEYDIPGIDGLKAKGMYNYGYNADDNTDHKRMYNLYTYNAEQDTYGPSLVGAPAYINRAYANSVSSLTQLSLNYAKTFNDLHNVSALLLLEESHFNADNFYAQRNVSIPIDYLFGGEDTQQLGSMNVNGLREEATRSYIGRLNYDYKGKYLAEFSFRRDGSNKFKPGAEQWGFFPAGSVGWRISEENFFKSLVSPDLVSNLKVRLSYGQTGDDGATAFQYISGFNYPTLNPNDNSVWGYFFGGKFYNGAGARPLTNPDLTWFTAESKNIGVDFGMWKGKLEGSVDVFRRDMKGLLALRDVQLPGTVGVGLPQENLNSNRTEGVEILLNHRNKIGQVGYNIGGNFFTTRTMDRDVIQGRAGNEYSNWKTSRSNRYTSIWWGKTYEGQFQNYDQIFNHPVNTGGGNNNTIPGDYYYQDWNEDGVINEKDDQPIATKDIPLVNYGINMGLSYKNFDLNALFAGATSFYVQYAEQYAEPLMYGRSALTQFLDSWHTQNPGDNVFDPNTQWVSGNYPAMGSPIAEGTKAVQDASYLRLKTLELGYSVPALALAKVGIKRMRVYANAYNLLTITKLKNSDPEHPGQIPDAGFEHGLGGYKYPLNRTFNLGASISF</sequence>
<dbReference type="NCBIfam" id="TIGR04057">
    <property type="entry name" value="SusC_RagA_signa"/>
    <property type="match status" value="1"/>
</dbReference>